<evidence type="ECO:0000313" key="3">
    <source>
        <dbReference type="Proteomes" id="UP001151760"/>
    </source>
</evidence>
<comment type="caution">
    <text evidence="2">The sequence shown here is derived from an EMBL/GenBank/DDBJ whole genome shotgun (WGS) entry which is preliminary data.</text>
</comment>
<gene>
    <name evidence="2" type="ORF">Tco_0680783</name>
</gene>
<evidence type="ECO:0000313" key="2">
    <source>
        <dbReference type="EMBL" id="GJS66219.1"/>
    </source>
</evidence>
<evidence type="ECO:0000256" key="1">
    <source>
        <dbReference type="SAM" id="MobiDB-lite"/>
    </source>
</evidence>
<feature type="compositionally biased region" description="Basic residues" evidence="1">
    <location>
        <begin position="13"/>
        <end position="25"/>
    </location>
</feature>
<reference evidence="2" key="2">
    <citation type="submission" date="2022-01" db="EMBL/GenBank/DDBJ databases">
        <authorList>
            <person name="Yamashiro T."/>
            <person name="Shiraishi A."/>
            <person name="Satake H."/>
            <person name="Nakayama K."/>
        </authorList>
    </citation>
    <scope>NUCLEOTIDE SEQUENCE</scope>
</reference>
<reference evidence="2" key="1">
    <citation type="journal article" date="2022" name="Int. J. Mol. Sci.">
        <title>Draft Genome of Tanacetum Coccineum: Genomic Comparison of Closely Related Tanacetum-Family Plants.</title>
        <authorList>
            <person name="Yamashiro T."/>
            <person name="Shiraishi A."/>
            <person name="Nakayama K."/>
            <person name="Satake H."/>
        </authorList>
    </citation>
    <scope>NUCLEOTIDE SEQUENCE</scope>
</reference>
<name>A0ABQ4XLH9_9ASTR</name>
<protein>
    <submittedName>
        <fullName evidence="2">Uncharacterized protein</fullName>
    </submittedName>
</protein>
<organism evidence="2 3">
    <name type="scientific">Tanacetum coccineum</name>
    <dbReference type="NCBI Taxonomy" id="301880"/>
    <lineage>
        <taxon>Eukaryota</taxon>
        <taxon>Viridiplantae</taxon>
        <taxon>Streptophyta</taxon>
        <taxon>Embryophyta</taxon>
        <taxon>Tracheophyta</taxon>
        <taxon>Spermatophyta</taxon>
        <taxon>Magnoliopsida</taxon>
        <taxon>eudicotyledons</taxon>
        <taxon>Gunneridae</taxon>
        <taxon>Pentapetalae</taxon>
        <taxon>asterids</taxon>
        <taxon>campanulids</taxon>
        <taxon>Asterales</taxon>
        <taxon>Asteraceae</taxon>
        <taxon>Asteroideae</taxon>
        <taxon>Anthemideae</taxon>
        <taxon>Anthemidinae</taxon>
        <taxon>Tanacetum</taxon>
    </lineage>
</organism>
<accession>A0ABQ4XLH9</accession>
<dbReference type="EMBL" id="BQNB010009633">
    <property type="protein sequence ID" value="GJS66219.1"/>
    <property type="molecule type" value="Genomic_DNA"/>
</dbReference>
<sequence>MICLEPSLDRSQSRNRKKARRKYKHSTGNSRIGFNHILDESANCKQKLRHCGYQSKNSKQSRTLEISRAHCFTTEGTGHYSAWGGTRKAEGLRDRGERVLGVGGGVGGMGRRVVAEVRGGGGEARQRICSLPPGFPYDNYHTESDYCESLSLCESIESDIGLIGTETDWRDMMASAMGRDKHSHHSGNMNVFHKANKLREGDF</sequence>
<dbReference type="Proteomes" id="UP001151760">
    <property type="component" value="Unassembled WGS sequence"/>
</dbReference>
<feature type="region of interest" description="Disordered" evidence="1">
    <location>
        <begin position="5"/>
        <end position="29"/>
    </location>
</feature>
<keyword evidence="3" id="KW-1185">Reference proteome</keyword>
<proteinExistence type="predicted"/>